<dbReference type="RefSeq" id="WP_012499713.1">
    <property type="nucleotide sequence ID" value="NC_011026.1"/>
</dbReference>
<dbReference type="PANTHER" id="PTHR30469">
    <property type="entry name" value="MULTIDRUG RESISTANCE PROTEIN MDTA"/>
    <property type="match status" value="1"/>
</dbReference>
<dbReference type="PANTHER" id="PTHR30469:SF15">
    <property type="entry name" value="HLYD FAMILY OF SECRETION PROTEINS"/>
    <property type="match status" value="1"/>
</dbReference>
<comment type="similarity">
    <text evidence="1">Belongs to the membrane fusion protein (MFP) (TC 8.A.1) family.</text>
</comment>
<dbReference type="HOGENOM" id="CLU_061376_0_0_10"/>
<organism evidence="2 3">
    <name type="scientific">Chloroherpeton thalassium (strain ATCC 35110 / GB-78)</name>
    <dbReference type="NCBI Taxonomy" id="517418"/>
    <lineage>
        <taxon>Bacteria</taxon>
        <taxon>Pseudomonadati</taxon>
        <taxon>Chlorobiota</taxon>
        <taxon>Chlorobiia</taxon>
        <taxon>Chlorobiales</taxon>
        <taxon>Chloroherpetonaceae</taxon>
        <taxon>Chloroherpeton</taxon>
    </lineage>
</organism>
<evidence type="ECO:0000313" key="3">
    <source>
        <dbReference type="Proteomes" id="UP000001208"/>
    </source>
</evidence>
<dbReference type="eggNOG" id="COG0845">
    <property type="taxonomic scope" value="Bacteria"/>
</dbReference>
<dbReference type="Proteomes" id="UP000001208">
    <property type="component" value="Chromosome"/>
</dbReference>
<dbReference type="GO" id="GO:0015562">
    <property type="term" value="F:efflux transmembrane transporter activity"/>
    <property type="evidence" value="ECO:0007669"/>
    <property type="project" value="TreeGrafter"/>
</dbReference>
<dbReference type="Gene3D" id="2.40.30.170">
    <property type="match status" value="1"/>
</dbReference>
<evidence type="ECO:0000313" key="2">
    <source>
        <dbReference type="EMBL" id="ACF13629.1"/>
    </source>
</evidence>
<dbReference type="GO" id="GO:1990281">
    <property type="term" value="C:efflux pump complex"/>
    <property type="evidence" value="ECO:0007669"/>
    <property type="project" value="TreeGrafter"/>
</dbReference>
<name>B3QYK1_CHLT3</name>
<dbReference type="InterPro" id="IPR006143">
    <property type="entry name" value="RND_pump_MFP"/>
</dbReference>
<reference evidence="2 3" key="1">
    <citation type="submission" date="2008-06" db="EMBL/GenBank/DDBJ databases">
        <title>Complete sequence of Chloroherpeton thalassium ATCC 35110.</title>
        <authorList>
            <consortium name="US DOE Joint Genome Institute"/>
            <person name="Lucas S."/>
            <person name="Copeland A."/>
            <person name="Lapidus A."/>
            <person name="Glavina del Rio T."/>
            <person name="Dalin E."/>
            <person name="Tice H."/>
            <person name="Bruce D."/>
            <person name="Goodwin L."/>
            <person name="Pitluck S."/>
            <person name="Schmutz J."/>
            <person name="Larimer F."/>
            <person name="Land M."/>
            <person name="Hauser L."/>
            <person name="Kyrpides N."/>
            <person name="Mikhailova N."/>
            <person name="Liu Z."/>
            <person name="Li T."/>
            <person name="Zhao F."/>
            <person name="Overmann J."/>
            <person name="Bryant D.A."/>
            <person name="Richardson P."/>
        </authorList>
    </citation>
    <scope>NUCLEOTIDE SEQUENCE [LARGE SCALE GENOMIC DNA]</scope>
    <source>
        <strain evidence="3">ATCC 35110 / GB-78</strain>
    </source>
</reference>
<protein>
    <submittedName>
        <fullName evidence="2">Efflux transporter, RND family, MFP subunit</fullName>
    </submittedName>
</protein>
<gene>
    <name evidence="2" type="ordered locus">Ctha_1165</name>
</gene>
<dbReference type="Gene3D" id="1.10.287.470">
    <property type="entry name" value="Helix hairpin bin"/>
    <property type="match status" value="1"/>
</dbReference>
<dbReference type="STRING" id="517418.Ctha_1165"/>
<dbReference type="Gene3D" id="2.40.50.100">
    <property type="match status" value="1"/>
</dbReference>
<proteinExistence type="inferred from homology"/>
<dbReference type="AlphaFoldDB" id="B3QYK1"/>
<dbReference type="OrthoDB" id="1114717at2"/>
<dbReference type="EMBL" id="CP001100">
    <property type="protein sequence ID" value="ACF13629.1"/>
    <property type="molecule type" value="Genomic_DNA"/>
</dbReference>
<dbReference type="KEGG" id="cts:Ctha_1165"/>
<evidence type="ECO:0000256" key="1">
    <source>
        <dbReference type="ARBA" id="ARBA00009477"/>
    </source>
</evidence>
<dbReference type="NCBIfam" id="TIGR01730">
    <property type="entry name" value="RND_mfp"/>
    <property type="match status" value="1"/>
</dbReference>
<dbReference type="Gene3D" id="2.40.420.20">
    <property type="match status" value="1"/>
</dbReference>
<sequence>MLNKTLTAGLAILIIVMGVFIGNVLSEQKPPVKTQETQQAKKSLKTLAVQNTTVARQFEISGMLSALNQIELYAEVSGVLQPTDKAFKEGVFFSKGETLIQIDDEVYRNNLLAEKSELLNQLTALLPDLAIDYPNAAGKWNQYLNEFEIEKPLKPLPQVDSQRERNYVAARNIYTNYYQVKSMEATLAKYSLKAPYAGIVTESLVNPGALIRTGQQIGEFTNTSVYELEATADLEDVEFLKIGENVKLTSDDFQGTFQGKIQRINKKITPETQTVNVFIYTSDPRLKDGMYLSAKISTQVSNAIEVPRSLLVDKRKLYVLENSIIRLKQVEIAGTHGDKAIVKGLENGTLILTETFDGLKDGLQINPSEYSLQSSTDNALVVSSEAASKVPNVQ</sequence>
<accession>B3QYK1</accession>
<keyword evidence="3" id="KW-1185">Reference proteome</keyword>
<dbReference type="SUPFAM" id="SSF111369">
    <property type="entry name" value="HlyD-like secretion proteins"/>
    <property type="match status" value="1"/>
</dbReference>